<dbReference type="InterPro" id="IPR011444">
    <property type="entry name" value="DUF1549"/>
</dbReference>
<feature type="chain" id="PRO_5015473623" description="Cytochrome c domain-containing protein" evidence="1">
    <location>
        <begin position="27"/>
        <end position="780"/>
    </location>
</feature>
<dbReference type="OrthoDB" id="127107at2"/>
<gene>
    <name evidence="5" type="ORF">C5Y96_10185</name>
</gene>
<dbReference type="Proteomes" id="UP000240009">
    <property type="component" value="Unassembled WGS sequence"/>
</dbReference>
<feature type="domain" description="Cytochrome C Planctomycete-type" evidence="4">
    <location>
        <begin position="44"/>
        <end position="97"/>
    </location>
</feature>
<sequence>MSMIPIRTIALLTAISLVMHGHLAFADKPLDYNRDVRPILSENCFYCHGPDPEHREADLRFDEEESAKDYAIVPGDLESSEFYQRIIADADTRMPPVESGKKLSAKDIATLKRWIEQGAQYDKHWAYVPPKSHPVPDVQHKDWPKSDIDRFLLAKIETEGLKPSPEADKVTLLRRVTFDLTGLPPTVEELQAYQNDQSPDAFEKVVDRLLASDRFGERMAIYWLDLVRFADTVGYHGDQDHNISPYRDYVLDAFNANLPFDQFTREQLAGDLLPDSTVDQKIASGYNRLLQTTHEGGLQEKEYLAIYAADRVRNVSQVWMGATVGCAQCHTHKYDPYTIDDFYRLAAFFADVDEAQHFKVGTNALPTKRPPEIKVLSQRERVKLAELQTVLAEVPSDNQAESQRLQKQIDELNKSARLTMITQSIKPRPMRVLPRGNWLDESGVIVTPAIPTFLGNIDATQDRATRLDLANWLTDPQHGSGGLTARVFANRLWYLFYGVGLSASLGDFGGQGEPPVHPELLDYLAIDFYQNGWDVKRLVKTMIMTSAYQQSSFASEATREQDPYNRFYSHQTRHRLPAEMIRDNALAVSGLLNLEYGGPSVKPYQPAGYYRHLNFPQRKYQEDKNQQQWRRGVYVHWQRQFLHPSLKAFDAPSREECTVERARSNTPLAALALLNDPTYIEAAREFATRILSSEAADDNVRLNRAYMLALSREPDSNEKEVLGQILNENREIYRQDTDSAAKLLEIGLKPSDDAIEVAELAAWTQVARVIFNLDEFITRN</sequence>
<evidence type="ECO:0000256" key="1">
    <source>
        <dbReference type="SAM" id="SignalP"/>
    </source>
</evidence>
<dbReference type="RefSeq" id="WP_105352758.1">
    <property type="nucleotide sequence ID" value="NZ_PUIA01000035.1"/>
</dbReference>
<proteinExistence type="predicted"/>
<protein>
    <recommendedName>
        <fullName evidence="7">Cytochrome c domain-containing protein</fullName>
    </recommendedName>
</protein>
<dbReference type="Pfam" id="PF07635">
    <property type="entry name" value="PSCyt1"/>
    <property type="match status" value="1"/>
</dbReference>
<evidence type="ECO:0000259" key="4">
    <source>
        <dbReference type="Pfam" id="PF07635"/>
    </source>
</evidence>
<dbReference type="GO" id="GO:0020037">
    <property type="term" value="F:heme binding"/>
    <property type="evidence" value="ECO:0007669"/>
    <property type="project" value="InterPro"/>
</dbReference>
<evidence type="ECO:0000259" key="2">
    <source>
        <dbReference type="Pfam" id="PF07583"/>
    </source>
</evidence>
<reference evidence="5 6" key="1">
    <citation type="submission" date="2018-02" db="EMBL/GenBank/DDBJ databases">
        <title>Comparative genomes isolates from brazilian mangrove.</title>
        <authorList>
            <person name="Araujo J.E."/>
            <person name="Taketani R.G."/>
            <person name="Silva M.C.P."/>
            <person name="Loureco M.V."/>
            <person name="Andreote F.D."/>
        </authorList>
    </citation>
    <scope>NUCLEOTIDE SEQUENCE [LARGE SCALE GENOMIC DNA]</scope>
    <source>
        <strain evidence="5 6">HEX-2 MGV</strain>
    </source>
</reference>
<dbReference type="AlphaFoldDB" id="A0A2S8FM21"/>
<dbReference type="PANTHER" id="PTHR35889">
    <property type="entry name" value="CYCLOINULO-OLIGOSACCHARIDE FRUCTANOTRANSFERASE-RELATED"/>
    <property type="match status" value="1"/>
</dbReference>
<dbReference type="PANTHER" id="PTHR35889:SF3">
    <property type="entry name" value="F-BOX DOMAIN-CONTAINING PROTEIN"/>
    <property type="match status" value="1"/>
</dbReference>
<dbReference type="GO" id="GO:0009055">
    <property type="term" value="F:electron transfer activity"/>
    <property type="evidence" value="ECO:0007669"/>
    <property type="project" value="InterPro"/>
</dbReference>
<dbReference type="Pfam" id="PF07587">
    <property type="entry name" value="PSD1"/>
    <property type="match status" value="1"/>
</dbReference>
<accession>A0A2S8FM21</accession>
<dbReference type="InterPro" id="IPR036909">
    <property type="entry name" value="Cyt_c-like_dom_sf"/>
</dbReference>
<evidence type="ECO:0000313" key="6">
    <source>
        <dbReference type="Proteomes" id="UP000240009"/>
    </source>
</evidence>
<dbReference type="InterPro" id="IPR011429">
    <property type="entry name" value="Cyt_c_Planctomycete-type"/>
</dbReference>
<name>A0A2S8FM21_9BACT</name>
<dbReference type="Pfam" id="PF07583">
    <property type="entry name" value="PSCyt2"/>
    <property type="match status" value="1"/>
</dbReference>
<comment type="caution">
    <text evidence="5">The sequence shown here is derived from an EMBL/GenBank/DDBJ whole genome shotgun (WGS) entry which is preliminary data.</text>
</comment>
<dbReference type="InterPro" id="IPR022655">
    <property type="entry name" value="DUF1553"/>
</dbReference>
<evidence type="ECO:0000313" key="5">
    <source>
        <dbReference type="EMBL" id="PQO33215.1"/>
    </source>
</evidence>
<keyword evidence="1" id="KW-0732">Signal</keyword>
<dbReference type="SUPFAM" id="SSF46626">
    <property type="entry name" value="Cytochrome c"/>
    <property type="match status" value="1"/>
</dbReference>
<feature type="signal peptide" evidence="1">
    <location>
        <begin position="1"/>
        <end position="26"/>
    </location>
</feature>
<feature type="domain" description="DUF1549" evidence="2">
    <location>
        <begin position="148"/>
        <end position="353"/>
    </location>
</feature>
<organism evidence="5 6">
    <name type="scientific">Blastopirellula marina</name>
    <dbReference type="NCBI Taxonomy" id="124"/>
    <lineage>
        <taxon>Bacteria</taxon>
        <taxon>Pseudomonadati</taxon>
        <taxon>Planctomycetota</taxon>
        <taxon>Planctomycetia</taxon>
        <taxon>Pirellulales</taxon>
        <taxon>Pirellulaceae</taxon>
        <taxon>Blastopirellula</taxon>
    </lineage>
</organism>
<dbReference type="EMBL" id="PUIA01000035">
    <property type="protein sequence ID" value="PQO33215.1"/>
    <property type="molecule type" value="Genomic_DNA"/>
</dbReference>
<evidence type="ECO:0008006" key="7">
    <source>
        <dbReference type="Google" id="ProtNLM"/>
    </source>
</evidence>
<feature type="domain" description="DUF1553" evidence="3">
    <location>
        <begin position="465"/>
        <end position="724"/>
    </location>
</feature>
<evidence type="ECO:0000259" key="3">
    <source>
        <dbReference type="Pfam" id="PF07587"/>
    </source>
</evidence>